<evidence type="ECO:0000313" key="2">
    <source>
        <dbReference type="Proteomes" id="UP000093000"/>
    </source>
</evidence>
<sequence>MPLKLITNLVSSLLRRHEATDDMPIKEYAESPQRSSSLATLSFSPTATIQGLWTKKEEQNDAENEKWIMHQEQLTHWHNQAPLFDPQPKLTVHDYEFIETLGTYYTRSFKRL</sequence>
<keyword evidence="2" id="KW-1185">Reference proteome</keyword>
<dbReference type="OrthoDB" id="2286975at2759"/>
<proteinExistence type="predicted"/>
<dbReference type="EMBL" id="LUGH01000439">
    <property type="protein sequence ID" value="OBZ85048.1"/>
    <property type="molecule type" value="Genomic_DNA"/>
</dbReference>
<organism evidence="1 2">
    <name type="scientific">Choanephora cucurbitarum</name>
    <dbReference type="NCBI Taxonomy" id="101091"/>
    <lineage>
        <taxon>Eukaryota</taxon>
        <taxon>Fungi</taxon>
        <taxon>Fungi incertae sedis</taxon>
        <taxon>Mucoromycota</taxon>
        <taxon>Mucoromycotina</taxon>
        <taxon>Mucoromycetes</taxon>
        <taxon>Mucorales</taxon>
        <taxon>Mucorineae</taxon>
        <taxon>Choanephoraceae</taxon>
        <taxon>Choanephoroideae</taxon>
        <taxon>Choanephora</taxon>
    </lineage>
</organism>
<evidence type="ECO:0000313" key="1">
    <source>
        <dbReference type="EMBL" id="OBZ85048.1"/>
    </source>
</evidence>
<protein>
    <submittedName>
        <fullName evidence="1">Uncharacterized protein</fullName>
    </submittedName>
</protein>
<gene>
    <name evidence="1" type="ORF">A0J61_06904</name>
</gene>
<name>A0A1C7N7U9_9FUNG</name>
<dbReference type="Proteomes" id="UP000093000">
    <property type="component" value="Unassembled WGS sequence"/>
</dbReference>
<accession>A0A1C7N7U9</accession>
<reference evidence="1 2" key="1">
    <citation type="submission" date="2016-03" db="EMBL/GenBank/DDBJ databases">
        <title>Choanephora cucurbitarum.</title>
        <authorList>
            <person name="Min B."/>
            <person name="Park H."/>
            <person name="Park J.-H."/>
            <person name="Shin H.-D."/>
            <person name="Choi I.-G."/>
        </authorList>
    </citation>
    <scope>NUCLEOTIDE SEQUENCE [LARGE SCALE GENOMIC DNA]</scope>
    <source>
        <strain evidence="1 2">KUS-F28377</strain>
    </source>
</reference>
<dbReference type="InParanoid" id="A0A1C7N7U9"/>
<comment type="caution">
    <text evidence="1">The sequence shown here is derived from an EMBL/GenBank/DDBJ whole genome shotgun (WGS) entry which is preliminary data.</text>
</comment>
<dbReference type="AlphaFoldDB" id="A0A1C7N7U9"/>
<dbReference type="STRING" id="101091.A0A1C7N7U9"/>